<proteinExistence type="predicted"/>
<dbReference type="AlphaFoldDB" id="A0A518BIA4"/>
<protein>
    <submittedName>
        <fullName evidence="1">Uncharacterized protein</fullName>
    </submittedName>
</protein>
<evidence type="ECO:0000313" key="2">
    <source>
        <dbReference type="Proteomes" id="UP000316921"/>
    </source>
</evidence>
<dbReference type="Proteomes" id="UP000316921">
    <property type="component" value="Chromosome"/>
</dbReference>
<name>A0A518BIA4_9BACT</name>
<reference evidence="1 2" key="1">
    <citation type="submission" date="2019-02" db="EMBL/GenBank/DDBJ databases">
        <title>Deep-cultivation of Planctomycetes and their phenomic and genomic characterization uncovers novel biology.</title>
        <authorList>
            <person name="Wiegand S."/>
            <person name="Jogler M."/>
            <person name="Boedeker C."/>
            <person name="Pinto D."/>
            <person name="Vollmers J."/>
            <person name="Rivas-Marin E."/>
            <person name="Kohn T."/>
            <person name="Peeters S.H."/>
            <person name="Heuer A."/>
            <person name="Rast P."/>
            <person name="Oberbeckmann S."/>
            <person name="Bunk B."/>
            <person name="Jeske O."/>
            <person name="Meyerdierks A."/>
            <person name="Storesund J.E."/>
            <person name="Kallscheuer N."/>
            <person name="Luecker S."/>
            <person name="Lage O.M."/>
            <person name="Pohl T."/>
            <person name="Merkel B.J."/>
            <person name="Hornburger P."/>
            <person name="Mueller R.-W."/>
            <person name="Bruemmer F."/>
            <person name="Labrenz M."/>
            <person name="Spormann A.M."/>
            <person name="Op den Camp H."/>
            <person name="Overmann J."/>
            <person name="Amann R."/>
            <person name="Jetten M.S.M."/>
            <person name="Mascher T."/>
            <person name="Medema M.H."/>
            <person name="Devos D.P."/>
            <person name="Kaster A.-K."/>
            <person name="Ovreas L."/>
            <person name="Rohde M."/>
            <person name="Galperin M.Y."/>
            <person name="Jogler C."/>
        </authorList>
    </citation>
    <scope>NUCLEOTIDE SEQUENCE [LARGE SCALE GENOMIC DNA]</scope>
    <source>
        <strain evidence="1 2">Pla133</strain>
    </source>
</reference>
<gene>
    <name evidence="1" type="ORF">Pla133_17780</name>
</gene>
<sequence>MTRGVPLYLLGVSCVALGLAVAWIQSENHAVADELQRTERANLDLEVRIEALDNDCVMEVHRVLAGEPAVLEPGIDGEVIQ</sequence>
<keyword evidence="2" id="KW-1185">Reference proteome</keyword>
<evidence type="ECO:0000313" key="1">
    <source>
        <dbReference type="EMBL" id="QDU66702.1"/>
    </source>
</evidence>
<organism evidence="1 2">
    <name type="scientific">Engelhardtia mirabilis</name>
    <dbReference type="NCBI Taxonomy" id="2528011"/>
    <lineage>
        <taxon>Bacteria</taxon>
        <taxon>Pseudomonadati</taxon>
        <taxon>Planctomycetota</taxon>
        <taxon>Planctomycetia</taxon>
        <taxon>Planctomycetia incertae sedis</taxon>
        <taxon>Engelhardtia</taxon>
    </lineage>
</organism>
<dbReference type="RefSeq" id="WP_145064516.1">
    <property type="nucleotide sequence ID" value="NZ_CP036287.1"/>
</dbReference>
<dbReference type="KEGG" id="pbap:Pla133_17780"/>
<accession>A0A518BIA4</accession>
<dbReference type="EMBL" id="CP036287">
    <property type="protein sequence ID" value="QDU66702.1"/>
    <property type="molecule type" value="Genomic_DNA"/>
</dbReference>